<dbReference type="PANTHER" id="PTHR43300:SF7">
    <property type="entry name" value="UDP-N-ACETYLBACILLOSAMINE N-ACETYLTRANSFERASE"/>
    <property type="match status" value="1"/>
</dbReference>
<dbReference type="PANTHER" id="PTHR43300">
    <property type="entry name" value="ACETYLTRANSFERASE"/>
    <property type="match status" value="1"/>
</dbReference>
<dbReference type="Pfam" id="PF17836">
    <property type="entry name" value="PglD_N"/>
    <property type="match status" value="1"/>
</dbReference>
<feature type="binding site" evidence="3">
    <location>
        <begin position="33"/>
        <end position="34"/>
    </location>
    <ligand>
        <name>substrate</name>
    </ligand>
</feature>
<dbReference type="AlphaFoldDB" id="A0A4V2F411"/>
<dbReference type="RefSeq" id="WP_130357121.1">
    <property type="nucleotide sequence ID" value="NZ_SGXC01000001.1"/>
</dbReference>
<feature type="binding site" evidence="3">
    <location>
        <position position="145"/>
    </location>
    <ligand>
        <name>acetyl-CoA</name>
        <dbReference type="ChEBI" id="CHEBI:57288"/>
    </ligand>
</feature>
<accession>A0A4V2F411</accession>
<dbReference type="Gene3D" id="3.40.50.20">
    <property type="match status" value="1"/>
</dbReference>
<feature type="binding site" evidence="3">
    <location>
        <position position="69"/>
    </location>
    <ligand>
        <name>substrate</name>
    </ligand>
</feature>
<keyword evidence="6" id="KW-1185">Reference proteome</keyword>
<dbReference type="NCBIfam" id="TIGR03570">
    <property type="entry name" value="NeuD_NnaD"/>
    <property type="match status" value="1"/>
</dbReference>
<keyword evidence="5" id="KW-0808">Transferase</keyword>
<dbReference type="EMBL" id="SGXC01000001">
    <property type="protein sequence ID" value="RZS85987.1"/>
    <property type="molecule type" value="Genomic_DNA"/>
</dbReference>
<dbReference type="Gene3D" id="2.160.10.10">
    <property type="entry name" value="Hexapeptide repeat proteins"/>
    <property type="match status" value="1"/>
</dbReference>
<reference evidence="5 6" key="1">
    <citation type="submission" date="2019-02" db="EMBL/GenBank/DDBJ databases">
        <title>Genomic Encyclopedia of Type Strains, Phase IV (KMG-IV): sequencing the most valuable type-strain genomes for metagenomic binning, comparative biology and taxonomic classification.</title>
        <authorList>
            <person name="Goeker M."/>
        </authorList>
    </citation>
    <scope>NUCLEOTIDE SEQUENCE [LARGE SCALE GENOMIC DNA]</scope>
    <source>
        <strain evidence="5 6">K24</strain>
    </source>
</reference>
<feature type="domain" description="PglD N-terminal" evidence="4">
    <location>
        <begin position="3"/>
        <end position="79"/>
    </location>
</feature>
<sequence>MKRLAILGAGGHGRVVADAAEASEQWQEIVFFDDAWPESRNKGPWPILGGQTALLRQCQEFDGVVVGIGVNRVRLSSSETLVAAGARLATIIHPRATVSRHARVEAGSVIFAAAVVNIGAHIGRACIINTGATVDHDCQIADGVHLSPGANLAGGVTVGVCSWIGTNAGIRQQISIGAHAVIGMGAVVVSPQPDGITAVGNPAKALNRST</sequence>
<keyword evidence="5" id="KW-0012">Acyltransferase</keyword>
<protein>
    <submittedName>
        <fullName evidence="5">Sugar O-acyltransferase (Sialic acid O-acetyltransferase NeuD family)</fullName>
    </submittedName>
</protein>
<dbReference type="InterPro" id="IPR011004">
    <property type="entry name" value="Trimer_LpxA-like_sf"/>
</dbReference>
<dbReference type="CDD" id="cd03360">
    <property type="entry name" value="LbH_AT_putative"/>
    <property type="match status" value="1"/>
</dbReference>
<evidence type="ECO:0000259" key="4">
    <source>
        <dbReference type="Pfam" id="PF17836"/>
    </source>
</evidence>
<gene>
    <name evidence="5" type="ORF">EV675_2019</name>
</gene>
<dbReference type="Proteomes" id="UP000292445">
    <property type="component" value="Unassembled WGS sequence"/>
</dbReference>
<proteinExistence type="inferred from homology"/>
<feature type="active site" description="Proton acceptor" evidence="2">
    <location>
        <position position="136"/>
    </location>
</feature>
<dbReference type="InterPro" id="IPR020019">
    <property type="entry name" value="AcTrfase_PglD-like"/>
</dbReference>
<dbReference type="InterPro" id="IPR041561">
    <property type="entry name" value="PglD_N"/>
</dbReference>
<feature type="site" description="Increases basicity of active site His" evidence="2">
    <location>
        <position position="137"/>
    </location>
</feature>
<dbReference type="GO" id="GO:0016746">
    <property type="term" value="F:acyltransferase activity"/>
    <property type="evidence" value="ECO:0007669"/>
    <property type="project" value="UniProtKB-KW"/>
</dbReference>
<organism evidence="5 6">
    <name type="scientific">Pigmentiphaga kullae</name>
    <dbReference type="NCBI Taxonomy" id="151784"/>
    <lineage>
        <taxon>Bacteria</taxon>
        <taxon>Pseudomonadati</taxon>
        <taxon>Pseudomonadota</taxon>
        <taxon>Betaproteobacteria</taxon>
        <taxon>Burkholderiales</taxon>
        <taxon>Alcaligenaceae</taxon>
        <taxon>Pigmentiphaga</taxon>
    </lineage>
</organism>
<evidence type="ECO:0000256" key="3">
    <source>
        <dbReference type="PIRSR" id="PIRSR620019-2"/>
    </source>
</evidence>
<dbReference type="OrthoDB" id="9794407at2"/>
<evidence type="ECO:0000313" key="5">
    <source>
        <dbReference type="EMBL" id="RZS85987.1"/>
    </source>
</evidence>
<evidence type="ECO:0000313" key="6">
    <source>
        <dbReference type="Proteomes" id="UP000292445"/>
    </source>
</evidence>
<name>A0A4V2F411_9BURK</name>
<comment type="caution">
    <text evidence="5">The sequence shown here is derived from an EMBL/GenBank/DDBJ whole genome shotgun (WGS) entry which is preliminary data.</text>
</comment>
<dbReference type="SUPFAM" id="SSF51161">
    <property type="entry name" value="Trimeric LpxA-like enzymes"/>
    <property type="match status" value="1"/>
</dbReference>
<dbReference type="InterPro" id="IPR050179">
    <property type="entry name" value="Trans_hexapeptide_repeat"/>
</dbReference>
<evidence type="ECO:0000256" key="2">
    <source>
        <dbReference type="PIRSR" id="PIRSR620019-1"/>
    </source>
</evidence>
<evidence type="ECO:0000256" key="1">
    <source>
        <dbReference type="ARBA" id="ARBA00007274"/>
    </source>
</evidence>
<comment type="similarity">
    <text evidence="1">Belongs to the transferase hexapeptide repeat family.</text>
</comment>